<dbReference type="AlphaFoldDB" id="A0ABD2XN28"/>
<organism evidence="6 7">
    <name type="scientific">Trichogramma kaykai</name>
    <dbReference type="NCBI Taxonomy" id="54128"/>
    <lineage>
        <taxon>Eukaryota</taxon>
        <taxon>Metazoa</taxon>
        <taxon>Ecdysozoa</taxon>
        <taxon>Arthropoda</taxon>
        <taxon>Hexapoda</taxon>
        <taxon>Insecta</taxon>
        <taxon>Pterygota</taxon>
        <taxon>Neoptera</taxon>
        <taxon>Endopterygota</taxon>
        <taxon>Hymenoptera</taxon>
        <taxon>Apocrita</taxon>
        <taxon>Proctotrupomorpha</taxon>
        <taxon>Chalcidoidea</taxon>
        <taxon>Trichogrammatidae</taxon>
        <taxon>Trichogramma</taxon>
    </lineage>
</organism>
<feature type="region of interest" description="Disordered" evidence="4">
    <location>
        <begin position="319"/>
        <end position="351"/>
    </location>
</feature>
<dbReference type="PROSITE" id="PS51800">
    <property type="entry name" value="ZF_CHHC_U11_48K"/>
    <property type="match status" value="2"/>
</dbReference>
<feature type="compositionally biased region" description="Polar residues" evidence="4">
    <location>
        <begin position="456"/>
        <end position="467"/>
    </location>
</feature>
<feature type="compositionally biased region" description="Basic and acidic residues" evidence="4">
    <location>
        <begin position="208"/>
        <end position="217"/>
    </location>
</feature>
<feature type="compositionally biased region" description="Polar residues" evidence="4">
    <location>
        <begin position="342"/>
        <end position="351"/>
    </location>
</feature>
<protein>
    <recommendedName>
        <fullName evidence="5">CHHC U11-48K-type domain-containing protein</fullName>
    </recommendedName>
</protein>
<proteinExistence type="predicted"/>
<evidence type="ECO:0000256" key="1">
    <source>
        <dbReference type="ARBA" id="ARBA00022723"/>
    </source>
</evidence>
<feature type="compositionally biased region" description="Low complexity" evidence="4">
    <location>
        <begin position="331"/>
        <end position="341"/>
    </location>
</feature>
<evidence type="ECO:0000256" key="2">
    <source>
        <dbReference type="ARBA" id="ARBA00022771"/>
    </source>
</evidence>
<feature type="compositionally biased region" description="Low complexity" evidence="4">
    <location>
        <begin position="567"/>
        <end position="579"/>
    </location>
</feature>
<reference evidence="6 7" key="1">
    <citation type="journal article" date="2024" name="bioRxiv">
        <title>A reference genome for Trichogramma kaykai: A tiny desert-dwelling parasitoid wasp with competing sex-ratio distorters.</title>
        <authorList>
            <person name="Culotta J."/>
            <person name="Lindsey A.R."/>
        </authorList>
    </citation>
    <scope>NUCLEOTIDE SEQUENCE [LARGE SCALE GENOMIC DNA]</scope>
    <source>
        <strain evidence="6 7">KSX58</strain>
    </source>
</reference>
<feature type="domain" description="CHHC U11-48K-type" evidence="5">
    <location>
        <begin position="6"/>
        <end position="33"/>
    </location>
</feature>
<evidence type="ECO:0000313" key="7">
    <source>
        <dbReference type="Proteomes" id="UP001627154"/>
    </source>
</evidence>
<feature type="compositionally biased region" description="Polar residues" evidence="4">
    <location>
        <begin position="481"/>
        <end position="496"/>
    </location>
</feature>
<name>A0ABD2XN28_9HYME</name>
<feature type="region of interest" description="Disordered" evidence="4">
    <location>
        <begin position="403"/>
        <end position="424"/>
    </location>
</feature>
<keyword evidence="1" id="KW-0479">Metal-binding</keyword>
<feature type="compositionally biased region" description="Low complexity" evidence="4">
    <location>
        <begin position="178"/>
        <end position="188"/>
    </location>
</feature>
<accession>A0ABD2XN28</accession>
<evidence type="ECO:0000256" key="4">
    <source>
        <dbReference type="SAM" id="MobiDB-lite"/>
    </source>
</evidence>
<feature type="domain" description="CHHC U11-48K-type" evidence="5">
    <location>
        <begin position="39"/>
        <end position="66"/>
    </location>
</feature>
<comment type="caution">
    <text evidence="6">The sequence shown here is derived from an EMBL/GenBank/DDBJ whole genome shotgun (WGS) entry which is preliminary data.</text>
</comment>
<keyword evidence="3" id="KW-0862">Zinc</keyword>
<feature type="compositionally biased region" description="Low complexity" evidence="4">
    <location>
        <begin position="409"/>
        <end position="423"/>
    </location>
</feature>
<feature type="compositionally biased region" description="Low complexity" evidence="4">
    <location>
        <begin position="508"/>
        <end position="519"/>
    </location>
</feature>
<feature type="region of interest" description="Disordered" evidence="4">
    <location>
        <begin position="606"/>
        <end position="626"/>
    </location>
</feature>
<dbReference type="InterPro" id="IPR022776">
    <property type="entry name" value="TRM13/UPF0224_CHHC_Znf_dom"/>
</dbReference>
<dbReference type="Pfam" id="PF05253">
    <property type="entry name" value="zf-U11-48K"/>
    <property type="match status" value="2"/>
</dbReference>
<feature type="region of interest" description="Disordered" evidence="4">
    <location>
        <begin position="444"/>
        <end position="519"/>
    </location>
</feature>
<evidence type="ECO:0000313" key="6">
    <source>
        <dbReference type="EMBL" id="KAL3406576.1"/>
    </source>
</evidence>
<evidence type="ECO:0000259" key="5">
    <source>
        <dbReference type="PROSITE" id="PS51800"/>
    </source>
</evidence>
<keyword evidence="7" id="KW-1185">Reference proteome</keyword>
<feature type="compositionally biased region" description="Polar residues" evidence="4">
    <location>
        <begin position="614"/>
        <end position="626"/>
    </location>
</feature>
<evidence type="ECO:0000256" key="3">
    <source>
        <dbReference type="ARBA" id="ARBA00022833"/>
    </source>
</evidence>
<dbReference type="SUPFAM" id="SSF57667">
    <property type="entry name" value="beta-beta-alpha zinc fingers"/>
    <property type="match status" value="1"/>
</dbReference>
<dbReference type="InterPro" id="IPR036236">
    <property type="entry name" value="Znf_C2H2_sf"/>
</dbReference>
<sequence length="684" mass="74295">MNDDTWVTCPYNKAHRALKSRFQIHLTKCRENHKGQGGQKQCPYDANHIVNAVEFEYHLGECESRLSVLHFQSQDQEVKLNVPPATRPLMIVPAQSEEDWETEAAGGSCYQPGENLADLPVFIQPTGLAPAERKNFRRNERSRHQYIENKGNTWKPTDSFVNKKIVQPVHTERKAKLSTSSCESFNSSNPPETPESFEAPAPISAWKPVDESIKNETEISSSKFESPEVEASSSTGTVPPAQPAFSYANAARKAKEAAAADPKAVEQSITFVMRADPKADEPKTVATRADPMVVVDEQPKKVAATNSSSLSWRSVVVESNKKEIESPLNRSASSVESSSSAGTTTQAKSTFNYASAAKKVKEADDTKVDQQPRVIAAKVDEQPKVITTTNSSMSWRSVVVESNKKEMESSLNTSSSSVESSSSAGIETQLKAIVNYANAAKKSKEANPIVEEQPKTCATTNSSSSLPWRSAAVAKKKEIENPSTASVPQPQSTFNYASVAKKEKEAENPSAASAPEPKSTFNYASVAKKEKEADAAAVADEQPKTFARMASTAWRSAAESDKKETESSTSRSTSPVKSAWATVTASQTKSTTLNYANLANKLKATEPKVGGASSDGTTAPPQAKSTLNYANLATKLKGAEPKVGKPTKTFEQMHLQLLKSFAKINFKSNVNKFQFSSTDSNNYY</sequence>
<keyword evidence="2" id="KW-0863">Zinc-finger</keyword>
<gene>
    <name evidence="6" type="ORF">TKK_000742</name>
</gene>
<dbReference type="EMBL" id="JBJJXI010000018">
    <property type="protein sequence ID" value="KAL3406576.1"/>
    <property type="molecule type" value="Genomic_DNA"/>
</dbReference>
<dbReference type="GO" id="GO:0008270">
    <property type="term" value="F:zinc ion binding"/>
    <property type="evidence" value="ECO:0007669"/>
    <property type="project" value="UniProtKB-KW"/>
</dbReference>
<feature type="region of interest" description="Disordered" evidence="4">
    <location>
        <begin position="534"/>
        <end position="579"/>
    </location>
</feature>
<feature type="region of interest" description="Disordered" evidence="4">
    <location>
        <begin position="169"/>
        <end position="242"/>
    </location>
</feature>
<dbReference type="Proteomes" id="UP001627154">
    <property type="component" value="Unassembled WGS sequence"/>
</dbReference>